<protein>
    <submittedName>
        <fullName evidence="1">Uncharacterized protein</fullName>
    </submittedName>
</protein>
<reference evidence="1 2" key="1">
    <citation type="submission" date="2020-08" db="EMBL/GenBank/DDBJ databases">
        <title>Plant Genome Project.</title>
        <authorList>
            <person name="Zhang R.-G."/>
        </authorList>
    </citation>
    <scope>NUCLEOTIDE SEQUENCE [LARGE SCALE GENOMIC DNA]</scope>
    <source>
        <tissue evidence="1">Rhizome</tissue>
    </source>
</reference>
<evidence type="ECO:0000313" key="2">
    <source>
        <dbReference type="Proteomes" id="UP000734854"/>
    </source>
</evidence>
<comment type="caution">
    <text evidence="1">The sequence shown here is derived from an EMBL/GenBank/DDBJ whole genome shotgun (WGS) entry which is preliminary data.</text>
</comment>
<gene>
    <name evidence="1" type="ORF">ZIOFF_062186</name>
</gene>
<accession>A0A8J5F525</accession>
<sequence length="71" mass="8321">MVISAIGSEDCDKVHYIVAMEVTEVLQQWPEMNNRERKWLHVPGCMQLSADGVVRILKWHYELKGRLKILK</sequence>
<keyword evidence="2" id="KW-1185">Reference proteome</keyword>
<name>A0A8J5F525_ZINOF</name>
<dbReference type="Proteomes" id="UP000734854">
    <property type="component" value="Unassembled WGS sequence"/>
</dbReference>
<dbReference type="AlphaFoldDB" id="A0A8J5F525"/>
<evidence type="ECO:0000313" key="1">
    <source>
        <dbReference type="EMBL" id="KAG6478742.1"/>
    </source>
</evidence>
<proteinExistence type="predicted"/>
<organism evidence="1 2">
    <name type="scientific">Zingiber officinale</name>
    <name type="common">Ginger</name>
    <name type="synonym">Amomum zingiber</name>
    <dbReference type="NCBI Taxonomy" id="94328"/>
    <lineage>
        <taxon>Eukaryota</taxon>
        <taxon>Viridiplantae</taxon>
        <taxon>Streptophyta</taxon>
        <taxon>Embryophyta</taxon>
        <taxon>Tracheophyta</taxon>
        <taxon>Spermatophyta</taxon>
        <taxon>Magnoliopsida</taxon>
        <taxon>Liliopsida</taxon>
        <taxon>Zingiberales</taxon>
        <taxon>Zingiberaceae</taxon>
        <taxon>Zingiber</taxon>
    </lineage>
</organism>
<dbReference type="EMBL" id="JACMSC010000017">
    <property type="protein sequence ID" value="KAG6478742.1"/>
    <property type="molecule type" value="Genomic_DNA"/>
</dbReference>